<evidence type="ECO:0000259" key="4">
    <source>
        <dbReference type="PROSITE" id="PS50126"/>
    </source>
</evidence>
<keyword evidence="3" id="KW-0687">Ribonucleoprotein</keyword>
<evidence type="ECO:0000313" key="5">
    <source>
        <dbReference type="EMBL" id="EJW99796.1"/>
    </source>
</evidence>
<dbReference type="InterPro" id="IPR050437">
    <property type="entry name" value="Ribos_protein_bS1-like"/>
</dbReference>
<evidence type="ECO:0000256" key="3">
    <source>
        <dbReference type="ARBA" id="ARBA00023274"/>
    </source>
</evidence>
<accession>J9FXT7</accession>
<dbReference type="PROSITE" id="PS50126">
    <property type="entry name" value="S1"/>
    <property type="match status" value="1"/>
</dbReference>
<gene>
    <name evidence="5" type="ORF">EVA_12096</name>
</gene>
<organism evidence="5">
    <name type="scientific">gut metagenome</name>
    <dbReference type="NCBI Taxonomy" id="749906"/>
    <lineage>
        <taxon>unclassified sequences</taxon>
        <taxon>metagenomes</taxon>
        <taxon>organismal metagenomes</taxon>
    </lineage>
</organism>
<dbReference type="GO" id="GO:0006412">
    <property type="term" value="P:translation"/>
    <property type="evidence" value="ECO:0007669"/>
    <property type="project" value="TreeGrafter"/>
</dbReference>
<dbReference type="GO" id="GO:0003729">
    <property type="term" value="F:mRNA binding"/>
    <property type="evidence" value="ECO:0007669"/>
    <property type="project" value="TreeGrafter"/>
</dbReference>
<dbReference type="InterPro" id="IPR035104">
    <property type="entry name" value="Ribosomal_protein_S1-like"/>
</dbReference>
<dbReference type="SUPFAM" id="SSF50249">
    <property type="entry name" value="Nucleic acid-binding proteins"/>
    <property type="match status" value="1"/>
</dbReference>
<evidence type="ECO:0000256" key="2">
    <source>
        <dbReference type="ARBA" id="ARBA00022980"/>
    </source>
</evidence>
<dbReference type="GO" id="GO:0003735">
    <property type="term" value="F:structural constituent of ribosome"/>
    <property type="evidence" value="ECO:0007669"/>
    <property type="project" value="TreeGrafter"/>
</dbReference>
<dbReference type="Pfam" id="PF00575">
    <property type="entry name" value="S1"/>
    <property type="match status" value="1"/>
</dbReference>
<keyword evidence="2 5" id="KW-0689">Ribosomal protein</keyword>
<protein>
    <submittedName>
        <fullName evidence="5">Protein containing Ribosomal protein S1, RNA binding domain protein</fullName>
    </submittedName>
</protein>
<dbReference type="PRINTS" id="PR00681">
    <property type="entry name" value="RIBOSOMALS1"/>
</dbReference>
<dbReference type="Gene3D" id="2.40.50.140">
    <property type="entry name" value="Nucleic acid-binding proteins"/>
    <property type="match status" value="1"/>
</dbReference>
<dbReference type="AlphaFoldDB" id="J9FXT7"/>
<proteinExistence type="inferred from homology"/>
<dbReference type="PANTHER" id="PTHR10724:SF7">
    <property type="entry name" value="SMALL RIBOSOMAL SUBUNIT PROTEIN BS1C"/>
    <property type="match status" value="1"/>
</dbReference>
<dbReference type="InterPro" id="IPR012340">
    <property type="entry name" value="NA-bd_OB-fold"/>
</dbReference>
<sequence length="69" mass="7680">ITKFGAFVRILPGVDGLVHISEISNERVEKVSDVLKVGQEVNVKLLAVDFDKKRISLSMKALLDNEVEE</sequence>
<dbReference type="GO" id="GO:0022627">
    <property type="term" value="C:cytosolic small ribosomal subunit"/>
    <property type="evidence" value="ECO:0007669"/>
    <property type="project" value="TreeGrafter"/>
</dbReference>
<dbReference type="EMBL" id="AMCI01003649">
    <property type="protein sequence ID" value="EJW99796.1"/>
    <property type="molecule type" value="Genomic_DNA"/>
</dbReference>
<dbReference type="InterPro" id="IPR003029">
    <property type="entry name" value="S1_domain"/>
</dbReference>
<comment type="caution">
    <text evidence="5">The sequence shown here is derived from an EMBL/GenBank/DDBJ whole genome shotgun (WGS) entry which is preliminary data.</text>
</comment>
<reference evidence="5" key="1">
    <citation type="journal article" date="2012" name="PLoS ONE">
        <title>Gene sets for utilization of primary and secondary nutrition supplies in the distal gut of endangered iberian lynx.</title>
        <authorList>
            <person name="Alcaide M."/>
            <person name="Messina E."/>
            <person name="Richter M."/>
            <person name="Bargiela R."/>
            <person name="Peplies J."/>
            <person name="Huws S.A."/>
            <person name="Newbold C.J."/>
            <person name="Golyshin P.N."/>
            <person name="Simon M.A."/>
            <person name="Lopez G."/>
            <person name="Yakimov M.M."/>
            <person name="Ferrer M."/>
        </authorList>
    </citation>
    <scope>NUCLEOTIDE SEQUENCE</scope>
</reference>
<dbReference type="SMART" id="SM00316">
    <property type="entry name" value="S1"/>
    <property type="match status" value="1"/>
</dbReference>
<comment type="similarity">
    <text evidence="1">Belongs to the bacterial ribosomal protein bS1 family.</text>
</comment>
<evidence type="ECO:0000256" key="1">
    <source>
        <dbReference type="ARBA" id="ARBA00006767"/>
    </source>
</evidence>
<dbReference type="PANTHER" id="PTHR10724">
    <property type="entry name" value="30S RIBOSOMAL PROTEIN S1"/>
    <property type="match status" value="1"/>
</dbReference>
<name>J9FXT7_9ZZZZ</name>
<feature type="domain" description="S1 motif" evidence="4">
    <location>
        <begin position="1"/>
        <end position="60"/>
    </location>
</feature>
<feature type="non-terminal residue" evidence="5">
    <location>
        <position position="1"/>
    </location>
</feature>